<proteinExistence type="predicted"/>
<sequence length="89" mass="8639">MTPLSQAVTSRYVTAPATIAAASPGAGVASNGCARVVVTATASAEAAASDAAIRTVSSTGRRSPNAESADQASPVPTRVAEGIQPAGTR</sequence>
<feature type="compositionally biased region" description="Polar residues" evidence="1">
    <location>
        <begin position="55"/>
        <end position="71"/>
    </location>
</feature>
<evidence type="ECO:0000256" key="1">
    <source>
        <dbReference type="SAM" id="MobiDB-lite"/>
    </source>
</evidence>
<accession>A0A1N7AK63</accession>
<dbReference type="AlphaFoldDB" id="A0A1N7AK63"/>
<keyword evidence="3" id="KW-1185">Reference proteome</keyword>
<evidence type="ECO:0000313" key="3">
    <source>
        <dbReference type="Proteomes" id="UP000186004"/>
    </source>
</evidence>
<dbReference type="Proteomes" id="UP000186004">
    <property type="component" value="Unassembled WGS sequence"/>
</dbReference>
<dbReference type="EMBL" id="FTNF01000009">
    <property type="protein sequence ID" value="SIR39406.1"/>
    <property type="molecule type" value="Genomic_DNA"/>
</dbReference>
<gene>
    <name evidence="2" type="ORF">SAMN05444858_109167</name>
</gene>
<evidence type="ECO:0000313" key="2">
    <source>
        <dbReference type="EMBL" id="SIR39406.1"/>
    </source>
</evidence>
<name>A0A1N7AK63_9ACTN</name>
<protein>
    <submittedName>
        <fullName evidence="2">Uncharacterized protein</fullName>
    </submittedName>
</protein>
<feature type="region of interest" description="Disordered" evidence="1">
    <location>
        <begin position="48"/>
        <end position="89"/>
    </location>
</feature>
<reference evidence="2 3" key="1">
    <citation type="submission" date="2017-01" db="EMBL/GenBank/DDBJ databases">
        <authorList>
            <person name="Mah S.A."/>
            <person name="Swanson W.J."/>
            <person name="Moy G.W."/>
            <person name="Vacquier V.D."/>
        </authorList>
    </citation>
    <scope>NUCLEOTIDE SEQUENCE [LARGE SCALE GENOMIC DNA]</scope>
    <source>
        <strain evidence="2 3">DSM 45758</strain>
    </source>
</reference>
<organism evidence="2 3">
    <name type="scientific">Micromonospora avicenniae</name>
    <dbReference type="NCBI Taxonomy" id="1198245"/>
    <lineage>
        <taxon>Bacteria</taxon>
        <taxon>Bacillati</taxon>
        <taxon>Actinomycetota</taxon>
        <taxon>Actinomycetes</taxon>
        <taxon>Micromonosporales</taxon>
        <taxon>Micromonosporaceae</taxon>
        <taxon>Micromonospora</taxon>
    </lineage>
</organism>